<feature type="compositionally biased region" description="Basic and acidic residues" evidence="1">
    <location>
        <begin position="54"/>
        <end position="67"/>
    </location>
</feature>
<protein>
    <submittedName>
        <fullName evidence="2">Uncharacterized protein</fullName>
    </submittedName>
</protein>
<sequence length="208" mass="21889">MARPALFVLAVRRRYLRRFLSPRNQQNPKRSLGKMKGAEGPGRGRPRGCGGRELAPDRRRPAGEKARPWGVPGSRPSGVAPSPGVHFGPPPLAAASLSVPRPFTASLPPRPPARGRVLGTPILLQSAFEDPRPARGHEISHLDGGGVGRGPAARARPNRLLGHADPSPLQRGWPLPSPRGVPADWGAARSRAQAGGAAGEPLFLAGEP</sequence>
<reference evidence="2" key="1">
    <citation type="submission" date="2023-04" db="EMBL/GenBank/DDBJ databases">
        <authorList>
            <consortium name="ELIXIR-Norway"/>
        </authorList>
    </citation>
    <scope>NUCLEOTIDE SEQUENCE [LARGE SCALE GENOMIC DNA]</scope>
</reference>
<feature type="compositionally biased region" description="Gly residues" evidence="1">
    <location>
        <begin position="39"/>
        <end position="51"/>
    </location>
</feature>
<feature type="region of interest" description="Disordered" evidence="1">
    <location>
        <begin position="18"/>
        <end position="117"/>
    </location>
</feature>
<feature type="compositionally biased region" description="Low complexity" evidence="1">
    <location>
        <begin position="150"/>
        <end position="161"/>
    </location>
</feature>
<organism evidence="2 3">
    <name type="scientific">Rangifer tarandus platyrhynchus</name>
    <name type="common">Svalbard reindeer</name>
    <dbReference type="NCBI Taxonomy" id="3082113"/>
    <lineage>
        <taxon>Eukaryota</taxon>
        <taxon>Metazoa</taxon>
        <taxon>Chordata</taxon>
        <taxon>Craniata</taxon>
        <taxon>Vertebrata</taxon>
        <taxon>Euteleostomi</taxon>
        <taxon>Mammalia</taxon>
        <taxon>Eutheria</taxon>
        <taxon>Laurasiatheria</taxon>
        <taxon>Artiodactyla</taxon>
        <taxon>Ruminantia</taxon>
        <taxon>Pecora</taxon>
        <taxon>Cervidae</taxon>
        <taxon>Odocoileinae</taxon>
        <taxon>Rangifer</taxon>
    </lineage>
</organism>
<name>A0ABN8Z2M7_RANTA</name>
<dbReference type="Proteomes" id="UP001176941">
    <property type="component" value="Chromosome 27"/>
</dbReference>
<keyword evidence="3" id="KW-1185">Reference proteome</keyword>
<proteinExistence type="predicted"/>
<dbReference type="EMBL" id="OX459963">
    <property type="protein sequence ID" value="CAI9167675.1"/>
    <property type="molecule type" value="Genomic_DNA"/>
</dbReference>
<feature type="compositionally biased region" description="Basic and acidic residues" evidence="1">
    <location>
        <begin position="130"/>
        <end position="141"/>
    </location>
</feature>
<evidence type="ECO:0000256" key="1">
    <source>
        <dbReference type="SAM" id="MobiDB-lite"/>
    </source>
</evidence>
<feature type="compositionally biased region" description="Low complexity" evidence="1">
    <location>
        <begin position="186"/>
        <end position="195"/>
    </location>
</feature>
<accession>A0ABN8Z2M7</accession>
<evidence type="ECO:0000313" key="2">
    <source>
        <dbReference type="EMBL" id="CAI9167675.1"/>
    </source>
</evidence>
<gene>
    <name evidence="2" type="ORF">MRATA1EN1_LOCUS16637</name>
</gene>
<feature type="region of interest" description="Disordered" evidence="1">
    <location>
        <begin position="130"/>
        <end position="208"/>
    </location>
</feature>
<evidence type="ECO:0000313" key="3">
    <source>
        <dbReference type="Proteomes" id="UP001176941"/>
    </source>
</evidence>